<keyword evidence="9" id="KW-0010">Activator</keyword>
<comment type="similarity">
    <text evidence="2">Belongs to the DtxR/MntR family.</text>
</comment>
<keyword evidence="8" id="KW-0238">DNA-binding</keyword>
<dbReference type="Pfam" id="PF04023">
    <property type="entry name" value="FeoA"/>
    <property type="match status" value="1"/>
</dbReference>
<evidence type="ECO:0000256" key="10">
    <source>
        <dbReference type="ARBA" id="ARBA00023163"/>
    </source>
</evidence>
<dbReference type="Pfam" id="PF01325">
    <property type="entry name" value="Fe_dep_repress"/>
    <property type="match status" value="1"/>
</dbReference>
<evidence type="ECO:0000256" key="1">
    <source>
        <dbReference type="ARBA" id="ARBA00004496"/>
    </source>
</evidence>
<comment type="subunit">
    <text evidence="3">Homodimer.</text>
</comment>
<proteinExistence type="inferred from homology"/>
<dbReference type="RefSeq" id="WP_099644418.1">
    <property type="nucleotide sequence ID" value="NZ_KZ319287.1"/>
</dbReference>
<dbReference type="AlphaFoldDB" id="A0A2G1VWT2"/>
<dbReference type="Pfam" id="PF02742">
    <property type="entry name" value="Fe_dep_repr_C"/>
    <property type="match status" value="1"/>
</dbReference>
<dbReference type="InterPro" id="IPR007167">
    <property type="entry name" value="Fe-transptr_FeoA-like"/>
</dbReference>
<dbReference type="OrthoDB" id="9791355at2"/>
<dbReference type="InterPro" id="IPR038157">
    <property type="entry name" value="FeoA_core_dom"/>
</dbReference>
<evidence type="ECO:0000256" key="2">
    <source>
        <dbReference type="ARBA" id="ARBA00007871"/>
    </source>
</evidence>
<name>A0A2G1VWT2_9FLAO</name>
<dbReference type="InterPro" id="IPR036388">
    <property type="entry name" value="WH-like_DNA-bd_sf"/>
</dbReference>
<dbReference type="PROSITE" id="PS50944">
    <property type="entry name" value="HTH_DTXR"/>
    <property type="match status" value="1"/>
</dbReference>
<evidence type="ECO:0000256" key="9">
    <source>
        <dbReference type="ARBA" id="ARBA00023159"/>
    </source>
</evidence>
<comment type="caution">
    <text evidence="15">The sequence shown here is derived from an EMBL/GenBank/DDBJ whole genome shotgun (WGS) entry which is preliminary data.</text>
</comment>
<accession>A0A2G1VWT2</accession>
<protein>
    <recommendedName>
        <fullName evidence="4">Transcriptional regulator MntR</fullName>
    </recommendedName>
    <alternativeName>
        <fullName evidence="13">Manganese transport regulator</fullName>
    </alternativeName>
</protein>
<evidence type="ECO:0000256" key="11">
    <source>
        <dbReference type="ARBA" id="ARBA00023211"/>
    </source>
</evidence>
<dbReference type="GO" id="GO:0046914">
    <property type="term" value="F:transition metal ion binding"/>
    <property type="evidence" value="ECO:0007669"/>
    <property type="project" value="InterPro"/>
</dbReference>
<dbReference type="SMART" id="SM00529">
    <property type="entry name" value="HTH_DTXR"/>
    <property type="match status" value="1"/>
</dbReference>
<dbReference type="Gene3D" id="1.10.10.10">
    <property type="entry name" value="Winged helix-like DNA-binding domain superfamily/Winged helix DNA-binding domain"/>
    <property type="match status" value="1"/>
</dbReference>
<dbReference type="Proteomes" id="UP000229433">
    <property type="component" value="Unassembled WGS sequence"/>
</dbReference>
<dbReference type="SUPFAM" id="SSF47979">
    <property type="entry name" value="Iron-dependent repressor protein, dimerization domain"/>
    <property type="match status" value="1"/>
</dbReference>
<organism evidence="15 16">
    <name type="scientific">Leeuwenhoekiella nanhaiensis</name>
    <dbReference type="NCBI Taxonomy" id="1655491"/>
    <lineage>
        <taxon>Bacteria</taxon>
        <taxon>Pseudomonadati</taxon>
        <taxon>Bacteroidota</taxon>
        <taxon>Flavobacteriia</taxon>
        <taxon>Flavobacteriales</taxon>
        <taxon>Flavobacteriaceae</taxon>
        <taxon>Leeuwenhoekiella</taxon>
    </lineage>
</organism>
<dbReference type="InterPro" id="IPR036421">
    <property type="entry name" value="Fe_dep_repressor_sf"/>
</dbReference>
<evidence type="ECO:0000256" key="8">
    <source>
        <dbReference type="ARBA" id="ARBA00023125"/>
    </source>
</evidence>
<evidence type="ECO:0000256" key="12">
    <source>
        <dbReference type="ARBA" id="ARBA00025185"/>
    </source>
</evidence>
<dbReference type="Gene3D" id="2.30.30.90">
    <property type="match status" value="1"/>
</dbReference>
<evidence type="ECO:0000256" key="7">
    <source>
        <dbReference type="ARBA" id="ARBA00023015"/>
    </source>
</evidence>
<dbReference type="InterPro" id="IPR022687">
    <property type="entry name" value="HTH_DTXR"/>
</dbReference>
<dbReference type="InterPro" id="IPR022689">
    <property type="entry name" value="Iron_dep_repressor"/>
</dbReference>
<gene>
    <name evidence="15" type="ORF">CJ305_01220</name>
</gene>
<dbReference type="InterPro" id="IPR050536">
    <property type="entry name" value="DtxR_MntR_Metal-Reg"/>
</dbReference>
<dbReference type="GO" id="GO:0003677">
    <property type="term" value="F:DNA binding"/>
    <property type="evidence" value="ECO:0007669"/>
    <property type="project" value="UniProtKB-KW"/>
</dbReference>
<reference evidence="15 16" key="1">
    <citation type="submission" date="2017-08" db="EMBL/GenBank/DDBJ databases">
        <title>The whole genome shortgun sequences of strain Leeuwenhoekiella nanhaiensis G18 from the South China Sea.</title>
        <authorList>
            <person name="Liu Q."/>
        </authorList>
    </citation>
    <scope>NUCLEOTIDE SEQUENCE [LARGE SCALE GENOMIC DNA]</scope>
    <source>
        <strain evidence="15 16">G18</strain>
    </source>
</reference>
<dbReference type="InterPro" id="IPR001367">
    <property type="entry name" value="Fe_dep_repressor"/>
</dbReference>
<keyword evidence="7" id="KW-0805">Transcription regulation</keyword>
<keyword evidence="16" id="KW-1185">Reference proteome</keyword>
<dbReference type="SUPFAM" id="SSF46785">
    <property type="entry name" value="Winged helix' DNA-binding domain"/>
    <property type="match status" value="1"/>
</dbReference>
<evidence type="ECO:0000256" key="13">
    <source>
        <dbReference type="ARBA" id="ARBA00032593"/>
    </source>
</evidence>
<dbReference type="PANTHER" id="PTHR33238">
    <property type="entry name" value="IRON (METAL) DEPENDENT REPRESSOR, DTXR FAMILY"/>
    <property type="match status" value="1"/>
</dbReference>
<keyword evidence="6" id="KW-0678">Repressor</keyword>
<dbReference type="GO" id="GO:0003700">
    <property type="term" value="F:DNA-binding transcription factor activity"/>
    <property type="evidence" value="ECO:0007669"/>
    <property type="project" value="InterPro"/>
</dbReference>
<dbReference type="PANTHER" id="PTHR33238:SF11">
    <property type="entry name" value="TRANSCRIPTIONAL REGULATOR MNTR"/>
    <property type="match status" value="1"/>
</dbReference>
<comment type="function">
    <text evidence="12">In the presence of manganese, represses expression of mntH and mntS. Up-regulates expression of mntP.</text>
</comment>
<keyword evidence="11" id="KW-0464">Manganese</keyword>
<sequence>MTFSEENYLKSIYSLQKDSPKGVSTTILAQYLESKPASVTEMIKKLDEKGLVLYQPYQGVLLNKNGELVALKVIRKHRLWETFLAKKLDFSWDEIHDVAEQLEHIKSDKLIKELDRFLGFPTHDPHGDPIPDEQGNVIKVEKKQVSQLIPGETGTCVGVNDTSSSFLQFLDQQNIKLGAVIEIVHLQDFDKSMTVRIDGRELLLSQIATENIYVKL</sequence>
<dbReference type="Gene3D" id="1.10.60.10">
    <property type="entry name" value="Iron dependent repressor, metal binding and dimerisation domain"/>
    <property type="match status" value="1"/>
</dbReference>
<evidence type="ECO:0000256" key="3">
    <source>
        <dbReference type="ARBA" id="ARBA00011738"/>
    </source>
</evidence>
<keyword evidence="10" id="KW-0804">Transcription</keyword>
<keyword evidence="5" id="KW-0963">Cytoplasm</keyword>
<evidence type="ECO:0000313" key="16">
    <source>
        <dbReference type="Proteomes" id="UP000229433"/>
    </source>
</evidence>
<evidence type="ECO:0000259" key="14">
    <source>
        <dbReference type="PROSITE" id="PS50944"/>
    </source>
</evidence>
<evidence type="ECO:0000313" key="15">
    <source>
        <dbReference type="EMBL" id="PHQ30879.1"/>
    </source>
</evidence>
<evidence type="ECO:0000256" key="6">
    <source>
        <dbReference type="ARBA" id="ARBA00022491"/>
    </source>
</evidence>
<dbReference type="GO" id="GO:0005737">
    <property type="term" value="C:cytoplasm"/>
    <property type="evidence" value="ECO:0007669"/>
    <property type="project" value="UniProtKB-SubCell"/>
</dbReference>
<dbReference type="InterPro" id="IPR036390">
    <property type="entry name" value="WH_DNA-bd_sf"/>
</dbReference>
<evidence type="ECO:0000256" key="4">
    <source>
        <dbReference type="ARBA" id="ARBA00022386"/>
    </source>
</evidence>
<dbReference type="GO" id="GO:0046983">
    <property type="term" value="F:protein dimerization activity"/>
    <property type="evidence" value="ECO:0007669"/>
    <property type="project" value="InterPro"/>
</dbReference>
<feature type="domain" description="HTH dtxR-type" evidence="14">
    <location>
        <begin position="1"/>
        <end position="63"/>
    </location>
</feature>
<dbReference type="EMBL" id="NQXA01000001">
    <property type="protein sequence ID" value="PHQ30879.1"/>
    <property type="molecule type" value="Genomic_DNA"/>
</dbReference>
<comment type="subcellular location">
    <subcellularLocation>
        <location evidence="1">Cytoplasm</location>
    </subcellularLocation>
</comment>
<evidence type="ECO:0000256" key="5">
    <source>
        <dbReference type="ARBA" id="ARBA00022490"/>
    </source>
</evidence>